<feature type="compositionally biased region" description="Basic and acidic residues" evidence="1">
    <location>
        <begin position="261"/>
        <end position="291"/>
    </location>
</feature>
<dbReference type="OrthoDB" id="415023at2759"/>
<dbReference type="Pfam" id="PF02338">
    <property type="entry name" value="OTU"/>
    <property type="match status" value="1"/>
</dbReference>
<feature type="region of interest" description="Disordered" evidence="1">
    <location>
        <begin position="337"/>
        <end position="360"/>
    </location>
</feature>
<dbReference type="Gene3D" id="3.10.450.50">
    <property type="match status" value="1"/>
</dbReference>
<dbReference type="PANTHER" id="PTHR12419:SF7">
    <property type="entry name" value="OTU DOMAIN-CONTAINING PROTEIN 3"/>
    <property type="match status" value="1"/>
</dbReference>
<dbReference type="Gene3D" id="3.90.70.80">
    <property type="match status" value="1"/>
</dbReference>
<dbReference type="MEROPS" id="C85.003"/>
<dbReference type="OMA" id="HISAKEH"/>
<proteinExistence type="predicted"/>
<organism evidence="3 4">
    <name type="scientific">Ectocarpus siliculosus</name>
    <name type="common">Brown alga</name>
    <name type="synonym">Conferva siliculosa</name>
    <dbReference type="NCBI Taxonomy" id="2880"/>
    <lineage>
        <taxon>Eukaryota</taxon>
        <taxon>Sar</taxon>
        <taxon>Stramenopiles</taxon>
        <taxon>Ochrophyta</taxon>
        <taxon>PX clade</taxon>
        <taxon>Phaeophyceae</taxon>
        <taxon>Ectocarpales</taxon>
        <taxon>Ectocarpaceae</taxon>
        <taxon>Ectocarpus</taxon>
    </lineage>
</organism>
<protein>
    <submittedName>
        <fullName evidence="3">OTU domain-containing protein, putative</fullName>
    </submittedName>
</protein>
<evidence type="ECO:0000313" key="4">
    <source>
        <dbReference type="Proteomes" id="UP000002630"/>
    </source>
</evidence>
<dbReference type="CDD" id="cd22771">
    <property type="entry name" value="OTU_plant_OTU7-like"/>
    <property type="match status" value="1"/>
</dbReference>
<dbReference type="SUPFAM" id="SSF103642">
    <property type="entry name" value="Sec-C motif"/>
    <property type="match status" value="1"/>
</dbReference>
<name>D7FGR1_ECTSI</name>
<keyword evidence="4" id="KW-1185">Reference proteome</keyword>
<dbReference type="InParanoid" id="D7FGR1"/>
<dbReference type="eggNOG" id="KOG2605">
    <property type="taxonomic scope" value="Eukaryota"/>
</dbReference>
<accession>D7FGR1</accession>
<feature type="compositionally biased region" description="Basic and acidic residues" evidence="1">
    <location>
        <begin position="17"/>
        <end position="26"/>
    </location>
</feature>
<feature type="region of interest" description="Disordered" evidence="1">
    <location>
        <begin position="1"/>
        <end position="41"/>
    </location>
</feature>
<evidence type="ECO:0000313" key="3">
    <source>
        <dbReference type="EMBL" id="CBJ28337.1"/>
    </source>
</evidence>
<dbReference type="AlphaFoldDB" id="D7FGR1"/>
<dbReference type="GO" id="GO:0004843">
    <property type="term" value="F:cysteine-type deubiquitinase activity"/>
    <property type="evidence" value="ECO:0007669"/>
    <property type="project" value="TreeGrafter"/>
</dbReference>
<dbReference type="InterPro" id="IPR004027">
    <property type="entry name" value="SEC_C_motif"/>
</dbReference>
<reference evidence="3 4" key="1">
    <citation type="journal article" date="2010" name="Nature">
        <title>The Ectocarpus genome and the independent evolution of multicellularity in brown algae.</title>
        <authorList>
            <person name="Cock J.M."/>
            <person name="Sterck L."/>
            <person name="Rouze P."/>
            <person name="Scornet D."/>
            <person name="Allen A.E."/>
            <person name="Amoutzias G."/>
            <person name="Anthouard V."/>
            <person name="Artiguenave F."/>
            <person name="Aury J.M."/>
            <person name="Badger J.H."/>
            <person name="Beszteri B."/>
            <person name="Billiau K."/>
            <person name="Bonnet E."/>
            <person name="Bothwell J.H."/>
            <person name="Bowler C."/>
            <person name="Boyen C."/>
            <person name="Brownlee C."/>
            <person name="Carrano C.J."/>
            <person name="Charrier B."/>
            <person name="Cho G.Y."/>
            <person name="Coelho S.M."/>
            <person name="Collen J."/>
            <person name="Corre E."/>
            <person name="Da Silva C."/>
            <person name="Delage L."/>
            <person name="Delaroque N."/>
            <person name="Dittami S.M."/>
            <person name="Doulbeau S."/>
            <person name="Elias M."/>
            <person name="Farnham G."/>
            <person name="Gachon C.M."/>
            <person name="Gschloessl B."/>
            <person name="Heesch S."/>
            <person name="Jabbari K."/>
            <person name="Jubin C."/>
            <person name="Kawai H."/>
            <person name="Kimura K."/>
            <person name="Kloareg B."/>
            <person name="Kupper F.C."/>
            <person name="Lang D."/>
            <person name="Le Bail A."/>
            <person name="Leblanc C."/>
            <person name="Lerouge P."/>
            <person name="Lohr M."/>
            <person name="Lopez P.J."/>
            <person name="Martens C."/>
            <person name="Maumus F."/>
            <person name="Michel G."/>
            <person name="Miranda-Saavedra D."/>
            <person name="Morales J."/>
            <person name="Moreau H."/>
            <person name="Motomura T."/>
            <person name="Nagasato C."/>
            <person name="Napoli C.A."/>
            <person name="Nelson D.R."/>
            <person name="Nyvall-Collen P."/>
            <person name="Peters A.F."/>
            <person name="Pommier C."/>
            <person name="Potin P."/>
            <person name="Poulain J."/>
            <person name="Quesneville H."/>
            <person name="Read B."/>
            <person name="Rensing S.A."/>
            <person name="Ritter A."/>
            <person name="Rousvoal S."/>
            <person name="Samanta M."/>
            <person name="Samson G."/>
            <person name="Schroeder D.C."/>
            <person name="Segurens B."/>
            <person name="Strittmatter M."/>
            <person name="Tonon T."/>
            <person name="Tregear J.W."/>
            <person name="Valentin K."/>
            <person name="von Dassow P."/>
            <person name="Yamagishi T."/>
            <person name="Van de Peer Y."/>
            <person name="Wincker P."/>
        </authorList>
    </citation>
    <scope>NUCLEOTIDE SEQUENCE [LARGE SCALE GENOMIC DNA]</scope>
    <source>
        <strain evidence="4">Ec32 / CCAP1310/4</strain>
    </source>
</reference>
<dbReference type="Proteomes" id="UP000002630">
    <property type="component" value="Linkage Group LG29"/>
</dbReference>
<evidence type="ECO:0000256" key="1">
    <source>
        <dbReference type="SAM" id="MobiDB-lite"/>
    </source>
</evidence>
<dbReference type="InterPro" id="IPR003323">
    <property type="entry name" value="OTU_dom"/>
</dbReference>
<feature type="region of interest" description="Disordered" evidence="1">
    <location>
        <begin position="190"/>
        <end position="216"/>
    </location>
</feature>
<evidence type="ECO:0000259" key="2">
    <source>
        <dbReference type="PROSITE" id="PS50802"/>
    </source>
</evidence>
<feature type="domain" description="OTU" evidence="2">
    <location>
        <begin position="56"/>
        <end position="178"/>
    </location>
</feature>
<gene>
    <name evidence="3" type="ORF">Esi_0101_0028</name>
</gene>
<dbReference type="InterPro" id="IPR038765">
    <property type="entry name" value="Papain-like_cys_pep_sf"/>
</dbReference>
<dbReference type="EMBL" id="FN647694">
    <property type="protein sequence ID" value="CBJ28337.1"/>
    <property type="molecule type" value="Genomic_DNA"/>
</dbReference>
<feature type="region of interest" description="Disordered" evidence="1">
    <location>
        <begin position="252"/>
        <end position="320"/>
    </location>
</feature>
<dbReference type="STRING" id="2880.D7FGR1"/>
<dbReference type="InterPro" id="IPR050704">
    <property type="entry name" value="Peptidase_C85-like"/>
</dbReference>
<dbReference type="PROSITE" id="PS50802">
    <property type="entry name" value="OTU"/>
    <property type="match status" value="1"/>
</dbReference>
<sequence>MGKHGKQRGSAAGQQADKAKERNERARLRKDRMRNSLYSSSADDRDFEAQVEQIGCKIKFIQGDGNCLFRSLADQLEGRSEDHSSVRAKVMDHLQRNREVFEPYMEDDETFGDYLERMRGEAEWGGNQELVAASQLYKTNVVVHQFKAPRFFIPCEKARRTIHLSYHGEHHYNSVRAIGDEANGPALPITLQTPTSKGGSHKRESPWPEEEAAVARSCPWASPPNIVAALETTGGRGDDAIELLIAARNEPGLEEGVDNTAGDKKGTGKLEDGGDSGEKPQENGRPGEGKGRGGGVAKKSEKAAKKVARASDCPCGSGLKYKKCCRKKDAAIARGQIDAPAEPDASGDSSVVDDLGSLVI</sequence>
<dbReference type="SUPFAM" id="SSF54001">
    <property type="entry name" value="Cysteine proteinases"/>
    <property type="match status" value="1"/>
</dbReference>
<feature type="compositionally biased region" description="Low complexity" evidence="1">
    <location>
        <begin position="346"/>
        <end position="360"/>
    </location>
</feature>
<dbReference type="EMBL" id="FN649754">
    <property type="protein sequence ID" value="CBJ28337.1"/>
    <property type="molecule type" value="Genomic_DNA"/>
</dbReference>
<dbReference type="GO" id="GO:0016579">
    <property type="term" value="P:protein deubiquitination"/>
    <property type="evidence" value="ECO:0007669"/>
    <property type="project" value="TreeGrafter"/>
</dbReference>
<dbReference type="Pfam" id="PF02810">
    <property type="entry name" value="SEC-C"/>
    <property type="match status" value="1"/>
</dbReference>
<dbReference type="PANTHER" id="PTHR12419">
    <property type="entry name" value="OTU DOMAIN CONTAINING PROTEIN"/>
    <property type="match status" value="1"/>
</dbReference>